<dbReference type="Proteomes" id="UP000325778">
    <property type="component" value="Chromosome"/>
</dbReference>
<proteinExistence type="predicted"/>
<dbReference type="EMBL" id="CP045560">
    <property type="protein sequence ID" value="QGA43062.1"/>
    <property type="molecule type" value="Genomic_DNA"/>
</dbReference>
<dbReference type="AlphaFoldDB" id="A0AB37CRW8"/>
<name>A0AB37CRW8_ACINO</name>
<protein>
    <submittedName>
        <fullName evidence="1">DNA primase</fullName>
    </submittedName>
</protein>
<sequence length="501" mass="56672">MTLISAINSVVDDVLQASSVPIYKLVVDGVDISSKVNNRLGQMRIENKRGFEVDTLDLTLSDHDGLLEIPSKGAVIQAWLGWQHSGLVYKGSYIVKEVEHGGAPDTLRIRATSADMKKSLKQKKERSFDNIALGDLIRKIAIEHDLNDQVSEELANHKIIHIDQNESDANLLTRLADEHDAIATIKNGMLLFMPKGKSQTISGQELPTFVLTRSKGDEHRYSFSDGGEEVTAIRAFYYDDKLAKKLEVIVGDQSNQNIKELRHIHRDKQTATLAARAKLNHFKRTAETLSYKLARGIPDLVPEQTFLFIGIKEQIDEIYWLGTTITDTLDSSGGYTTDLQLEVFFPDADDVSELFEDQFVSEKDKKWTGVVVYYQEGDKAVKLTKGDQSNPKHFSYLYLTKAGAQQRLDREYALLDLETGKFTAHNELDQKAYTGLKTQYTIGQNKSPRYWVTLGDQTNPKVIDRVFQSKVAAEKRLKRELPRLNAKKDMLNKSKQIKSYK</sequence>
<dbReference type="SUPFAM" id="SSF69279">
    <property type="entry name" value="Phage tail proteins"/>
    <property type="match status" value="1"/>
</dbReference>
<gene>
    <name evidence="1" type="ORF">GD578_03790</name>
</gene>
<dbReference type="RefSeq" id="WP_114201041.1">
    <property type="nucleotide sequence ID" value="NZ_CP045560.1"/>
</dbReference>
<dbReference type="Pfam" id="PF05954">
    <property type="entry name" value="Phage_GPD"/>
    <property type="match status" value="1"/>
</dbReference>
<accession>A0AB37CRW8</accession>
<evidence type="ECO:0000313" key="2">
    <source>
        <dbReference type="Proteomes" id="UP000325778"/>
    </source>
</evidence>
<organism evidence="1 2">
    <name type="scientific">Acinetobacter nosocomialis</name>
    <dbReference type="NCBI Taxonomy" id="106654"/>
    <lineage>
        <taxon>Bacteria</taxon>
        <taxon>Pseudomonadati</taxon>
        <taxon>Pseudomonadota</taxon>
        <taxon>Gammaproteobacteria</taxon>
        <taxon>Moraxellales</taxon>
        <taxon>Moraxellaceae</taxon>
        <taxon>Acinetobacter</taxon>
        <taxon>Acinetobacter calcoaceticus/baumannii complex</taxon>
    </lineage>
</organism>
<reference evidence="1 2" key="1">
    <citation type="journal article" date="2021" name="MSphere">
        <title>Complete Genome Sequencing of Acinetobacter baumannii AC1633 and Acinetobacter nosocomialis AC1530 Unveils a Large Multidrug-Resistant Plasmid Encoding the NDM-1 and OXA-58 Carbapenemases.</title>
        <authorList>
            <person name="Alattraqchi A.G."/>
            <person name="Mohd Rani F."/>
            <person name="A. Rahman N.I."/>
            <person name="Ismail S."/>
            <person name="Cleary D.W."/>
            <person name="Clarke S.C."/>
            <person name="Yeo C.C."/>
        </authorList>
    </citation>
    <scope>NUCLEOTIDE SEQUENCE [LARGE SCALE GENOMIC DNA]</scope>
    <source>
        <strain evidence="1 2">AC1530</strain>
    </source>
</reference>
<evidence type="ECO:0000313" key="1">
    <source>
        <dbReference type="EMBL" id="QGA43062.1"/>
    </source>
</evidence>